<evidence type="ECO:0000313" key="1">
    <source>
        <dbReference type="EMBL" id="TMS56976.1"/>
    </source>
</evidence>
<accession>A0ACD3SL82</accession>
<dbReference type="EMBL" id="AKCV02000025">
    <property type="protein sequence ID" value="TMS56976.1"/>
    <property type="molecule type" value="Genomic_DNA"/>
</dbReference>
<organism evidence="1 2">
    <name type="scientific">Imbroritus primus</name>
    <dbReference type="NCBI Taxonomy" id="3058603"/>
    <lineage>
        <taxon>Bacteria</taxon>
        <taxon>Pseudomonadati</taxon>
        <taxon>Pseudomonadota</taxon>
        <taxon>Betaproteobacteria</taxon>
        <taxon>Burkholderiales</taxon>
        <taxon>Burkholderiaceae</taxon>
        <taxon>Imbroritus</taxon>
    </lineage>
</organism>
<proteinExistence type="predicted"/>
<sequence>MKTFRKIARVMLATGLATVLAGASLGAMAAWPDKPIKLVVPFPPGGNTDALGRLVAQHLTTSLGQTVIVENKPGAGSMIGSQMVARAAPDGYTFLVGSIANALNHYFYKKPMYDITKELIPVSQLVAVPNYLAINNNFQARTMADIIAYAKANPEKVSCATTGVGTSTYMSCEMLKSMTGAKIVNVPYKGGAAAMQDVMGGQAQMVIANEALPFIQDKRLTGVAVTTAKRSSLAPDLPAISETVPGFDVTSWYGIFAPTGTPPQIVEKLSAEVAKMLQSPEVRKRLDTLGATPVGSSPKEFGAYVNAEMKRWEAVIKPLNISLD</sequence>
<comment type="caution">
    <text evidence="1">The sequence shown here is derived from an EMBL/GenBank/DDBJ whole genome shotgun (WGS) entry which is preliminary data.</text>
</comment>
<reference evidence="1" key="1">
    <citation type="submission" date="2019-05" db="EMBL/GenBank/DDBJ databases">
        <title>Revised genome assembly of Burkholderiaceae (previously Ralstonia) sp. PBA.</title>
        <authorList>
            <person name="Gan H.M."/>
        </authorList>
    </citation>
    <scope>NUCLEOTIDE SEQUENCE</scope>
    <source>
        <strain evidence="1">PBA</strain>
    </source>
</reference>
<protein>
    <submittedName>
        <fullName evidence="1">Tripartite tricarboxylate transporter substrate binding protein</fullName>
    </submittedName>
</protein>
<gene>
    <name evidence="1" type="ORF">MW7_013470</name>
</gene>
<name>A0ACD3SL82_9BURK</name>
<dbReference type="Proteomes" id="UP000004277">
    <property type="component" value="Unassembled WGS sequence"/>
</dbReference>
<keyword evidence="2" id="KW-1185">Reference proteome</keyword>
<evidence type="ECO:0000313" key="2">
    <source>
        <dbReference type="Proteomes" id="UP000004277"/>
    </source>
</evidence>